<reference evidence="9" key="1">
    <citation type="submission" date="2022-05" db="EMBL/GenBank/DDBJ databases">
        <authorList>
            <person name="Pankratov T."/>
        </authorList>
    </citation>
    <scope>NUCLEOTIDE SEQUENCE</scope>
    <source>
        <strain evidence="9">BP6-180914</strain>
    </source>
</reference>
<evidence type="ECO:0000256" key="7">
    <source>
        <dbReference type="ARBA" id="ARBA00022840"/>
    </source>
</evidence>
<keyword evidence="5" id="KW-0547">Nucleotide-binding</keyword>
<dbReference type="EMBL" id="JAMOIM010000044">
    <property type="protein sequence ID" value="MCW6512249.1"/>
    <property type="molecule type" value="Genomic_DNA"/>
</dbReference>
<dbReference type="AlphaFoldDB" id="A0AA41Z1Z5"/>
<dbReference type="SUPFAM" id="SSF55874">
    <property type="entry name" value="ATPase domain of HSP90 chaperone/DNA topoisomerase II/histidine kinase"/>
    <property type="match status" value="1"/>
</dbReference>
<keyword evidence="6" id="KW-0418">Kinase</keyword>
<dbReference type="InterPro" id="IPR036890">
    <property type="entry name" value="HATPase_C_sf"/>
</dbReference>
<dbReference type="EC" id="2.7.13.3" evidence="2"/>
<dbReference type="InterPro" id="IPR003594">
    <property type="entry name" value="HATPase_dom"/>
</dbReference>
<organism evidence="9 10">
    <name type="scientific">Lichenifustis flavocetrariae</name>
    <dbReference type="NCBI Taxonomy" id="2949735"/>
    <lineage>
        <taxon>Bacteria</taxon>
        <taxon>Pseudomonadati</taxon>
        <taxon>Pseudomonadota</taxon>
        <taxon>Alphaproteobacteria</taxon>
        <taxon>Hyphomicrobiales</taxon>
        <taxon>Lichenihabitantaceae</taxon>
        <taxon>Lichenifustis</taxon>
    </lineage>
</organism>
<dbReference type="SMART" id="SM00387">
    <property type="entry name" value="HATPase_c"/>
    <property type="match status" value="1"/>
</dbReference>
<dbReference type="CDD" id="cd00130">
    <property type="entry name" value="PAS"/>
    <property type="match status" value="1"/>
</dbReference>
<keyword evidence="7 9" id="KW-0067">ATP-binding</keyword>
<dbReference type="Proteomes" id="UP001165667">
    <property type="component" value="Unassembled WGS sequence"/>
</dbReference>
<feature type="domain" description="Histidine kinase" evidence="8">
    <location>
        <begin position="150"/>
        <end position="342"/>
    </location>
</feature>
<dbReference type="Pfam" id="PF07568">
    <property type="entry name" value="HisKA_2"/>
    <property type="match status" value="1"/>
</dbReference>
<evidence type="ECO:0000256" key="4">
    <source>
        <dbReference type="ARBA" id="ARBA00022679"/>
    </source>
</evidence>
<dbReference type="InterPro" id="IPR005467">
    <property type="entry name" value="His_kinase_dom"/>
</dbReference>
<comment type="caution">
    <text evidence="9">The sequence shown here is derived from an EMBL/GenBank/DDBJ whole genome shotgun (WGS) entry which is preliminary data.</text>
</comment>
<dbReference type="Gene3D" id="3.30.565.10">
    <property type="entry name" value="Histidine kinase-like ATPase, C-terminal domain"/>
    <property type="match status" value="1"/>
</dbReference>
<dbReference type="PANTHER" id="PTHR41523">
    <property type="entry name" value="TWO-COMPONENT SYSTEM SENSOR PROTEIN"/>
    <property type="match status" value="1"/>
</dbReference>
<keyword evidence="10" id="KW-1185">Reference proteome</keyword>
<dbReference type="InterPro" id="IPR000014">
    <property type="entry name" value="PAS"/>
</dbReference>
<evidence type="ECO:0000256" key="6">
    <source>
        <dbReference type="ARBA" id="ARBA00022777"/>
    </source>
</evidence>
<evidence type="ECO:0000313" key="10">
    <source>
        <dbReference type="Proteomes" id="UP001165667"/>
    </source>
</evidence>
<evidence type="ECO:0000313" key="9">
    <source>
        <dbReference type="EMBL" id="MCW6512249.1"/>
    </source>
</evidence>
<dbReference type="InterPro" id="IPR011495">
    <property type="entry name" value="Sig_transdc_His_kin_sub2_dim/P"/>
</dbReference>
<accession>A0AA41Z1Z5</accession>
<protein>
    <recommendedName>
        <fullName evidence="2">histidine kinase</fullName>
        <ecNumber evidence="2">2.7.13.3</ecNumber>
    </recommendedName>
</protein>
<keyword evidence="3" id="KW-0597">Phosphoprotein</keyword>
<keyword evidence="4" id="KW-0808">Transferase</keyword>
<gene>
    <name evidence="9" type="ORF">M8523_30470</name>
</gene>
<evidence type="ECO:0000259" key="8">
    <source>
        <dbReference type="PROSITE" id="PS50109"/>
    </source>
</evidence>
<dbReference type="InterPro" id="IPR035965">
    <property type="entry name" value="PAS-like_dom_sf"/>
</dbReference>
<comment type="catalytic activity">
    <reaction evidence="1">
        <text>ATP + protein L-histidine = ADP + protein N-phospho-L-histidine.</text>
        <dbReference type="EC" id="2.7.13.3"/>
    </reaction>
</comment>
<name>A0AA41Z1Z5_9HYPH</name>
<dbReference type="SUPFAM" id="SSF55785">
    <property type="entry name" value="PYP-like sensor domain (PAS domain)"/>
    <property type="match status" value="1"/>
</dbReference>
<dbReference type="Pfam" id="PF02518">
    <property type="entry name" value="HATPase_c"/>
    <property type="match status" value="1"/>
</dbReference>
<sequence>MTRQTHSQAHLGFDLATAVIVASTNPVMILDNELKIVAVSTSFCHAFRVDPAGVSGQSVLTIGDGEWNEPRLRSLLTETLTSGLKVDDYEMDLRSKQQGTRRLVLNANRLDYFDKDNVRLLLSINDVTELHEAERVKNNLMHDKENLVREMQHRIANSLQIIASLIMNNARKVQSDETRGHLQAAHDRVISIAAVQQHLAASGNDTVKLRQYFTQLAQSISASMIENSDQISINVLVDDSIVDDDTSVRLGLVVTELIINAIKHAFPSGRHGRIRINYQSHGPDWTLSVDDNGVGMPSAGDKIEAGLGSSIIEAIAKQLNARITVADAHPGTKFSLNHSLMNLSDSDSNIIKLHDAGWFRMAKPEGLSHLLA</sequence>
<evidence type="ECO:0000256" key="3">
    <source>
        <dbReference type="ARBA" id="ARBA00022553"/>
    </source>
</evidence>
<proteinExistence type="predicted"/>
<evidence type="ECO:0000256" key="2">
    <source>
        <dbReference type="ARBA" id="ARBA00012438"/>
    </source>
</evidence>
<dbReference type="GO" id="GO:0005524">
    <property type="term" value="F:ATP binding"/>
    <property type="evidence" value="ECO:0007669"/>
    <property type="project" value="UniProtKB-KW"/>
</dbReference>
<dbReference type="Gene3D" id="3.30.450.20">
    <property type="entry name" value="PAS domain"/>
    <property type="match status" value="1"/>
</dbReference>
<evidence type="ECO:0000256" key="1">
    <source>
        <dbReference type="ARBA" id="ARBA00000085"/>
    </source>
</evidence>
<dbReference type="RefSeq" id="WP_282588624.1">
    <property type="nucleotide sequence ID" value="NZ_JAMOIM010000044.1"/>
</dbReference>
<dbReference type="PANTHER" id="PTHR41523:SF8">
    <property type="entry name" value="ETHYLENE RESPONSE SENSOR PROTEIN"/>
    <property type="match status" value="1"/>
</dbReference>
<evidence type="ECO:0000256" key="5">
    <source>
        <dbReference type="ARBA" id="ARBA00022741"/>
    </source>
</evidence>
<dbReference type="GO" id="GO:0004673">
    <property type="term" value="F:protein histidine kinase activity"/>
    <property type="evidence" value="ECO:0007669"/>
    <property type="project" value="UniProtKB-EC"/>
</dbReference>
<dbReference type="PROSITE" id="PS50109">
    <property type="entry name" value="HIS_KIN"/>
    <property type="match status" value="1"/>
</dbReference>